<sequence>MGYGTTLTPLLLLIGLDPLNIVPAVLLSELMTGLAAGIMHHRDGNIDLIGDPQARYTLWLLAALSTLGAASAALVAIRLPGPWLTLTIAVIILAMGAITLLTARRRICYRVEGILALGLVAAFNKGLSGGGYGPLVTRCTASPVVEGGEG</sequence>
<comment type="subcellular location">
    <subcellularLocation>
        <location evidence="1 8">Cell membrane</location>
        <topology evidence="1 8">Multi-pass membrane protein</topology>
    </subcellularLocation>
</comment>
<evidence type="ECO:0000313" key="9">
    <source>
        <dbReference type="EMBL" id="QIK37673.1"/>
    </source>
</evidence>
<dbReference type="Pfam" id="PF01925">
    <property type="entry name" value="TauE"/>
    <property type="match status" value="1"/>
</dbReference>
<keyword evidence="6 8" id="KW-1133">Transmembrane helix</keyword>
<dbReference type="AlphaFoldDB" id="A0A6G7VC68"/>
<protein>
    <recommendedName>
        <fullName evidence="8">Probable membrane transporter protein</fullName>
    </recommendedName>
</protein>
<keyword evidence="4 8" id="KW-1003">Cell membrane</keyword>
<name>A0A6G7VC68_9GAMM</name>
<evidence type="ECO:0000256" key="3">
    <source>
        <dbReference type="ARBA" id="ARBA00022448"/>
    </source>
</evidence>
<evidence type="ECO:0000256" key="4">
    <source>
        <dbReference type="ARBA" id="ARBA00022475"/>
    </source>
</evidence>
<evidence type="ECO:0000256" key="5">
    <source>
        <dbReference type="ARBA" id="ARBA00022692"/>
    </source>
</evidence>
<keyword evidence="7 8" id="KW-0472">Membrane</keyword>
<accession>A0A6G7VC68</accession>
<comment type="similarity">
    <text evidence="2 8">Belongs to the 4-toluene sulfonate uptake permease (TSUP) (TC 2.A.102) family.</text>
</comment>
<reference evidence="10" key="1">
    <citation type="submission" date="2020-01" db="EMBL/GenBank/DDBJ databases">
        <title>Caldichromatium gen. nov., sp. nov., a thermophilic purple sulfur bacterium member of the family Chromatiaceae isolated from Nakabusa hot spring, Japan.</title>
        <authorList>
            <person name="Saini M.K."/>
            <person name="Hanada S."/>
            <person name="Tank M."/>
        </authorList>
    </citation>
    <scope>NUCLEOTIDE SEQUENCE [LARGE SCALE GENOMIC DNA]</scope>
    <source>
        <strain evidence="10">No.7</strain>
    </source>
</reference>
<proteinExistence type="inferred from homology"/>
<dbReference type="PANTHER" id="PTHR30269:SF37">
    <property type="entry name" value="MEMBRANE TRANSPORTER PROTEIN"/>
    <property type="match status" value="1"/>
</dbReference>
<evidence type="ECO:0000256" key="2">
    <source>
        <dbReference type="ARBA" id="ARBA00009142"/>
    </source>
</evidence>
<dbReference type="KEGG" id="cjap:GWK36_06395"/>
<evidence type="ECO:0000256" key="7">
    <source>
        <dbReference type="ARBA" id="ARBA00023136"/>
    </source>
</evidence>
<feature type="transmembrane region" description="Helical" evidence="8">
    <location>
        <begin position="83"/>
        <end position="103"/>
    </location>
</feature>
<keyword evidence="3" id="KW-0813">Transport</keyword>
<gene>
    <name evidence="9" type="ORF">GWK36_06395</name>
</gene>
<evidence type="ECO:0000256" key="8">
    <source>
        <dbReference type="RuleBase" id="RU363041"/>
    </source>
</evidence>
<evidence type="ECO:0000256" key="1">
    <source>
        <dbReference type="ARBA" id="ARBA00004651"/>
    </source>
</evidence>
<dbReference type="Proteomes" id="UP000502699">
    <property type="component" value="Chromosome"/>
</dbReference>
<evidence type="ECO:0000256" key="6">
    <source>
        <dbReference type="ARBA" id="ARBA00022989"/>
    </source>
</evidence>
<dbReference type="InterPro" id="IPR002781">
    <property type="entry name" value="TM_pro_TauE-like"/>
</dbReference>
<evidence type="ECO:0000313" key="10">
    <source>
        <dbReference type="Proteomes" id="UP000502699"/>
    </source>
</evidence>
<dbReference type="RefSeq" id="WP_166270436.1">
    <property type="nucleotide sequence ID" value="NZ_CP048029.1"/>
</dbReference>
<feature type="transmembrane region" description="Helical" evidence="8">
    <location>
        <begin position="58"/>
        <end position="77"/>
    </location>
</feature>
<dbReference type="PANTHER" id="PTHR30269">
    <property type="entry name" value="TRANSMEMBRANE PROTEIN YFCA"/>
    <property type="match status" value="1"/>
</dbReference>
<keyword evidence="5 8" id="KW-0812">Transmembrane</keyword>
<dbReference type="InterPro" id="IPR052017">
    <property type="entry name" value="TSUP"/>
</dbReference>
<dbReference type="EMBL" id="CP048029">
    <property type="protein sequence ID" value="QIK37673.1"/>
    <property type="molecule type" value="Genomic_DNA"/>
</dbReference>
<dbReference type="GO" id="GO:0005886">
    <property type="term" value="C:plasma membrane"/>
    <property type="evidence" value="ECO:0007669"/>
    <property type="project" value="UniProtKB-SubCell"/>
</dbReference>
<organism evidence="9 10">
    <name type="scientific">Caldichromatium japonicum</name>
    <dbReference type="NCBI Taxonomy" id="2699430"/>
    <lineage>
        <taxon>Bacteria</taxon>
        <taxon>Pseudomonadati</taxon>
        <taxon>Pseudomonadota</taxon>
        <taxon>Gammaproteobacteria</taxon>
        <taxon>Chromatiales</taxon>
        <taxon>Chromatiaceae</taxon>
        <taxon>Caldichromatium</taxon>
    </lineage>
</organism>
<feature type="transmembrane region" description="Helical" evidence="8">
    <location>
        <begin position="20"/>
        <end position="38"/>
    </location>
</feature>
<keyword evidence="10" id="KW-1185">Reference proteome</keyword>